<feature type="compositionally biased region" description="Polar residues" evidence="1">
    <location>
        <begin position="22"/>
        <end position="46"/>
    </location>
</feature>
<dbReference type="InterPro" id="IPR007278">
    <property type="entry name" value="DUF397"/>
</dbReference>
<gene>
    <name evidence="3" type="ORF">GCM10023320_13890</name>
</gene>
<accession>A0ABP9NFR8</accession>
<organism evidence="3 4">
    <name type="scientific">Pseudonocardia adelaidensis</name>
    <dbReference type="NCBI Taxonomy" id="648754"/>
    <lineage>
        <taxon>Bacteria</taxon>
        <taxon>Bacillati</taxon>
        <taxon>Actinomycetota</taxon>
        <taxon>Actinomycetes</taxon>
        <taxon>Pseudonocardiales</taxon>
        <taxon>Pseudonocardiaceae</taxon>
        <taxon>Pseudonocardia</taxon>
    </lineage>
</organism>
<name>A0ABP9NFR8_9PSEU</name>
<dbReference type="Pfam" id="PF04149">
    <property type="entry name" value="DUF397"/>
    <property type="match status" value="1"/>
</dbReference>
<evidence type="ECO:0000256" key="1">
    <source>
        <dbReference type="SAM" id="MobiDB-lite"/>
    </source>
</evidence>
<evidence type="ECO:0000313" key="3">
    <source>
        <dbReference type="EMBL" id="GAA5115288.1"/>
    </source>
</evidence>
<evidence type="ECO:0000313" key="4">
    <source>
        <dbReference type="Proteomes" id="UP001500804"/>
    </source>
</evidence>
<dbReference type="RefSeq" id="WP_345603966.1">
    <property type="nucleotide sequence ID" value="NZ_BAABJO010000004.1"/>
</dbReference>
<feature type="region of interest" description="Disordered" evidence="1">
    <location>
        <begin position="1"/>
        <end position="46"/>
    </location>
</feature>
<comment type="caution">
    <text evidence="3">The sequence shown here is derived from an EMBL/GenBank/DDBJ whole genome shotgun (WGS) entry which is preliminary data.</text>
</comment>
<proteinExistence type="predicted"/>
<reference evidence="4" key="1">
    <citation type="journal article" date="2019" name="Int. J. Syst. Evol. Microbiol.">
        <title>The Global Catalogue of Microorganisms (GCM) 10K type strain sequencing project: providing services to taxonomists for standard genome sequencing and annotation.</title>
        <authorList>
            <consortium name="The Broad Institute Genomics Platform"/>
            <consortium name="The Broad Institute Genome Sequencing Center for Infectious Disease"/>
            <person name="Wu L."/>
            <person name="Ma J."/>
        </authorList>
    </citation>
    <scope>NUCLEOTIDE SEQUENCE [LARGE SCALE GENOMIC DNA]</scope>
    <source>
        <strain evidence="4">JCM 18302</strain>
    </source>
</reference>
<sequence length="103" mass="11168">MEIGQRTPEVDHSMQDFVGPTVESTRSSAATASLQWRKSGHSNPNGSCVELAPMVGGHVAMRNSRHPDGEVLVHTAEEFRAFLLGAKHGEFDDLTRSDRAGLP</sequence>
<keyword evidence="4" id="KW-1185">Reference proteome</keyword>
<dbReference type="Proteomes" id="UP001500804">
    <property type="component" value="Unassembled WGS sequence"/>
</dbReference>
<protein>
    <recommendedName>
        <fullName evidence="2">DUF397 domain-containing protein</fullName>
    </recommendedName>
</protein>
<feature type="domain" description="DUF397" evidence="2">
    <location>
        <begin position="34"/>
        <end position="87"/>
    </location>
</feature>
<dbReference type="EMBL" id="BAABJO010000004">
    <property type="protein sequence ID" value="GAA5115288.1"/>
    <property type="molecule type" value="Genomic_DNA"/>
</dbReference>
<evidence type="ECO:0000259" key="2">
    <source>
        <dbReference type="Pfam" id="PF04149"/>
    </source>
</evidence>